<protein>
    <submittedName>
        <fullName evidence="1">Protein containing DUF488</fullName>
    </submittedName>
</protein>
<comment type="caution">
    <text evidence="1">The sequence shown here is derived from an EMBL/GenBank/DDBJ whole genome shotgun (WGS) entry which is preliminary data.</text>
</comment>
<gene>
    <name evidence="1" type="ORF">B1B_19319</name>
</gene>
<accession>T0ZE20</accession>
<feature type="non-terminal residue" evidence="1">
    <location>
        <position position="79"/>
    </location>
</feature>
<proteinExistence type="predicted"/>
<reference evidence="1" key="1">
    <citation type="submission" date="2013-08" db="EMBL/GenBank/DDBJ databases">
        <authorList>
            <person name="Mendez C."/>
            <person name="Richter M."/>
            <person name="Ferrer M."/>
            <person name="Sanchez J."/>
        </authorList>
    </citation>
    <scope>NUCLEOTIDE SEQUENCE</scope>
</reference>
<sequence>MDEEIAPSTELREWFSHEPGKWQEFKRRYFSELVENPLITTLMRICSEEDVVFVYSAKNKEYNNAVALKEYLEAHINMD</sequence>
<dbReference type="PANTHER" id="PTHR36849:SF1">
    <property type="entry name" value="CYTOPLASMIC PROTEIN"/>
    <property type="match status" value="1"/>
</dbReference>
<dbReference type="PANTHER" id="PTHR36849">
    <property type="entry name" value="CYTOPLASMIC PROTEIN-RELATED"/>
    <property type="match status" value="1"/>
</dbReference>
<dbReference type="Pfam" id="PF22752">
    <property type="entry name" value="DUF488-N3i"/>
    <property type="match status" value="1"/>
</dbReference>
<dbReference type="InterPro" id="IPR052552">
    <property type="entry name" value="YeaO-like"/>
</dbReference>
<reference evidence="1" key="2">
    <citation type="journal article" date="2014" name="ISME J.">
        <title>Microbial stratification in low pH oxic and suboxic macroscopic growths along an acid mine drainage.</title>
        <authorList>
            <person name="Mendez-Garcia C."/>
            <person name="Mesa V."/>
            <person name="Sprenger R.R."/>
            <person name="Richter M."/>
            <person name="Diez M.S."/>
            <person name="Solano J."/>
            <person name="Bargiela R."/>
            <person name="Golyshina O.V."/>
            <person name="Manteca A."/>
            <person name="Ramos J.L."/>
            <person name="Gallego J.R."/>
            <person name="Llorente I."/>
            <person name="Martins Dos Santos V.A."/>
            <person name="Jensen O.N."/>
            <person name="Pelaez A.I."/>
            <person name="Sanchez J."/>
            <person name="Ferrer M."/>
        </authorList>
    </citation>
    <scope>NUCLEOTIDE SEQUENCE</scope>
</reference>
<dbReference type="AlphaFoldDB" id="T0ZE20"/>
<dbReference type="EMBL" id="AUZY01012985">
    <property type="protein sequence ID" value="EQD27039.1"/>
    <property type="molecule type" value="Genomic_DNA"/>
</dbReference>
<organism evidence="1">
    <name type="scientific">mine drainage metagenome</name>
    <dbReference type="NCBI Taxonomy" id="410659"/>
    <lineage>
        <taxon>unclassified sequences</taxon>
        <taxon>metagenomes</taxon>
        <taxon>ecological metagenomes</taxon>
    </lineage>
</organism>
<evidence type="ECO:0000313" key="1">
    <source>
        <dbReference type="EMBL" id="EQD27039.1"/>
    </source>
</evidence>
<name>T0ZE20_9ZZZZ</name>